<comment type="similarity">
    <text evidence="2">Belongs to the MAD1 family.</text>
</comment>
<evidence type="ECO:0000256" key="9">
    <source>
        <dbReference type="SAM" id="MobiDB-lite"/>
    </source>
</evidence>
<dbReference type="Gene3D" id="6.10.250.90">
    <property type="match status" value="1"/>
</dbReference>
<evidence type="ECO:0000256" key="1">
    <source>
        <dbReference type="ARBA" id="ARBA00004123"/>
    </source>
</evidence>
<keyword evidence="7" id="KW-0131">Cell cycle</keyword>
<reference evidence="10 11" key="1">
    <citation type="submission" date="2021-02" db="EMBL/GenBank/DDBJ databases">
        <title>Variation within the Batrachochytrium salamandrivorans European outbreak.</title>
        <authorList>
            <person name="Kelly M."/>
            <person name="Pasmans F."/>
            <person name="Shea T.P."/>
            <person name="Munoz J.F."/>
            <person name="Carranza S."/>
            <person name="Cuomo C.A."/>
            <person name="Martel A."/>
        </authorList>
    </citation>
    <scope>NUCLEOTIDE SEQUENCE [LARGE SCALE GENOMIC DNA]</scope>
    <source>
        <strain evidence="10 11">AMFP18/2</strain>
    </source>
</reference>
<proteinExistence type="inferred from homology"/>
<feature type="coiled-coil region" evidence="8">
    <location>
        <begin position="471"/>
        <end position="498"/>
    </location>
</feature>
<evidence type="ECO:0000256" key="3">
    <source>
        <dbReference type="ARBA" id="ARBA00022019"/>
    </source>
</evidence>
<evidence type="ECO:0000313" key="10">
    <source>
        <dbReference type="EMBL" id="KAH6599762.1"/>
    </source>
</evidence>
<evidence type="ECO:0000256" key="4">
    <source>
        <dbReference type="ARBA" id="ARBA00022618"/>
    </source>
</evidence>
<keyword evidence="11" id="KW-1185">Reference proteome</keyword>
<dbReference type="Pfam" id="PF05557">
    <property type="entry name" value="MAD"/>
    <property type="match status" value="1"/>
</dbReference>
<feature type="region of interest" description="Disordered" evidence="9">
    <location>
        <begin position="1"/>
        <end position="27"/>
    </location>
</feature>
<evidence type="ECO:0000256" key="8">
    <source>
        <dbReference type="SAM" id="Coils"/>
    </source>
</evidence>
<dbReference type="Gene3D" id="3.30.457.60">
    <property type="match status" value="1"/>
</dbReference>
<feature type="coiled-coil region" evidence="8">
    <location>
        <begin position="168"/>
        <end position="347"/>
    </location>
</feature>
<dbReference type="PANTHER" id="PTHR23168">
    <property type="entry name" value="MITOTIC SPINDLE ASSEMBLY CHECKPOINT PROTEIN MAD1 MITOTIC ARREST DEFICIENT-LIKE PROTEIN 1"/>
    <property type="match status" value="1"/>
</dbReference>
<feature type="region of interest" description="Disordered" evidence="9">
    <location>
        <begin position="57"/>
        <end position="84"/>
    </location>
</feature>
<evidence type="ECO:0000256" key="5">
    <source>
        <dbReference type="ARBA" id="ARBA00022776"/>
    </source>
</evidence>
<keyword evidence="5" id="KW-0498">Mitosis</keyword>
<evidence type="ECO:0000256" key="7">
    <source>
        <dbReference type="ARBA" id="ARBA00023306"/>
    </source>
</evidence>
<feature type="coiled-coil region" evidence="8">
    <location>
        <begin position="524"/>
        <end position="551"/>
    </location>
</feature>
<feature type="coiled-coil region" evidence="8">
    <location>
        <begin position="623"/>
        <end position="650"/>
    </location>
</feature>
<protein>
    <recommendedName>
        <fullName evidence="3">Spindle assembly checkpoint component MAD1</fullName>
    </recommendedName>
</protein>
<accession>A0ABQ8FNB5</accession>
<organism evidence="10 11">
    <name type="scientific">Batrachochytrium salamandrivorans</name>
    <dbReference type="NCBI Taxonomy" id="1357716"/>
    <lineage>
        <taxon>Eukaryota</taxon>
        <taxon>Fungi</taxon>
        <taxon>Fungi incertae sedis</taxon>
        <taxon>Chytridiomycota</taxon>
        <taxon>Chytridiomycota incertae sedis</taxon>
        <taxon>Chytridiomycetes</taxon>
        <taxon>Rhizophydiales</taxon>
        <taxon>Rhizophydiales incertae sedis</taxon>
        <taxon>Batrachochytrium</taxon>
    </lineage>
</organism>
<dbReference type="SUPFAM" id="SSF75704">
    <property type="entry name" value="Mitotic arrest deficient-like 1, Mad1"/>
    <property type="match status" value="1"/>
</dbReference>
<name>A0ABQ8FNB5_9FUNG</name>
<dbReference type="PANTHER" id="PTHR23168:SF0">
    <property type="entry name" value="MITOTIC SPINDLE ASSEMBLY CHECKPOINT PROTEIN MAD1"/>
    <property type="match status" value="1"/>
</dbReference>
<evidence type="ECO:0000313" key="11">
    <source>
        <dbReference type="Proteomes" id="UP001648503"/>
    </source>
</evidence>
<sequence length="752" mass="84491">MLLRANRPSRSLAALSHPTAVHSSSPLSCASLRTPRINSSTMSTPLHSLLAITADTLSKSSRPRSPPAMEPPASRQRTLPIRDPQSEATILGLRKEIKDLKRALTDSSLTHESKMINMERENNRLKMDLSNFNLRRQSLDSDCTFLFSRDSDLSCRIEKLQTELLESKSSGEKEIRRLESENAHLKEACRTQQEEADNVASTFQVELEQQRALEASLKSQLKTAQEHISEKTLALTNTQAEKRNYEKQIDQLKASSGSLRDLSNNKADIESEAILHKQLNEQATCIQNLEAKLLQHKNQIAFYQAIQENTERLKEEKEMLKSQVGLLDKVRLQLSEARVALASHEAERSRWQSFISEFGNDLGVDSPYAMAKLLSSQRAEIAALREKVGAESVHTRKAYTAQLEQEIVELQSNMSTMKATLQTALKTKQRADQLHLVSQKEIGFLRSQLQSYDMEEQSMMNSYDEQKSRRIADLETILTEYKSQNDSLVADLETANLNLSRSVPQNDAKSAPEPADGLQQSIDIKDLKHANEALKAEVTCLETQIGVLEHALGRGECDTSTNRILMLADNPESRAANDRHKLHAALAAENKELRMWFEASRAAGALAAPTSSMVAHTVPIETLRTKEVQCDQLQEELDVCNKRMMRLKEVFSTKIQEFREAVYTLLGFKVEIQMDGQVRLASMYAHATEDPALIFTSATNPHVGLQLLGGTEESRERLYNDVQAYVEQRGSVPALLAVTTLNWFERSNKPTL</sequence>
<keyword evidence="8" id="KW-0175">Coiled coil</keyword>
<dbReference type="InterPro" id="IPR008672">
    <property type="entry name" value="Mad1"/>
</dbReference>
<dbReference type="Gene3D" id="1.20.5.170">
    <property type="match status" value="1"/>
</dbReference>
<comment type="subcellular location">
    <subcellularLocation>
        <location evidence="1">Nucleus</location>
    </subcellularLocation>
</comment>
<dbReference type="Proteomes" id="UP001648503">
    <property type="component" value="Unassembled WGS sequence"/>
</dbReference>
<comment type="caution">
    <text evidence="10">The sequence shown here is derived from an EMBL/GenBank/DDBJ whole genome shotgun (WGS) entry which is preliminary data.</text>
</comment>
<evidence type="ECO:0000256" key="6">
    <source>
        <dbReference type="ARBA" id="ARBA00023242"/>
    </source>
</evidence>
<gene>
    <name evidence="10" type="ORF">BASA50_002787</name>
</gene>
<keyword evidence="4" id="KW-0132">Cell division</keyword>
<dbReference type="EMBL" id="JAFCIX010000060">
    <property type="protein sequence ID" value="KAH6599762.1"/>
    <property type="molecule type" value="Genomic_DNA"/>
</dbReference>
<evidence type="ECO:0000256" key="2">
    <source>
        <dbReference type="ARBA" id="ARBA00008029"/>
    </source>
</evidence>
<keyword evidence="6" id="KW-0539">Nucleus</keyword>